<accession>A0AB33KHE2</accession>
<sequence>MTGSGNLLPTAKKWEGARKLHKRDRLTLIAALLVGGLLAGCSGGDVRAVSPQLRRCKNLLGSGNVDSAVDAIGSSDVEASGTTRADVLADLLVKEAKRWQKSDLLHTAYTACRMSAFEGDRIIGTVDVSVKWSVLSLKMMDSPQISRTWRRVNDSLFLAPEPSPARMQLLAVCAVPGAVASQPLDLPLQFEVAAKDLRTELRWELLSTFARSVVEAMDCTKPPVVPSALPAGA</sequence>
<dbReference type="KEGG" id="stcm:SCMC78_47560"/>
<protein>
    <recommendedName>
        <fullName evidence="2">Lipoprotein</fullName>
    </recommendedName>
</protein>
<organism evidence="1">
    <name type="scientific">Streptomyces sp. CMC78</name>
    <dbReference type="NCBI Taxonomy" id="3231512"/>
    <lineage>
        <taxon>Bacteria</taxon>
        <taxon>Bacillati</taxon>
        <taxon>Actinomycetota</taxon>
        <taxon>Actinomycetes</taxon>
        <taxon>Kitasatosporales</taxon>
        <taxon>Streptomycetaceae</taxon>
        <taxon>Streptomyces</taxon>
    </lineage>
</organism>
<reference evidence="1" key="1">
    <citation type="submission" date="2024-07" db="EMBL/GenBank/DDBJ databases">
        <title>Complete genome sequences of cellulolytic bacteria, Kitasatospora sp. CMC57 and Streptomyces sp. CMC78, isolated from Japanese agricultural soil.</title>
        <authorList>
            <person name="Hashimoto T."/>
            <person name="Ito M."/>
            <person name="Iwamoto M."/>
            <person name="Fukahori D."/>
            <person name="Shoda T."/>
            <person name="Sakoda M."/>
            <person name="Morohoshi T."/>
            <person name="Mitsuboshi M."/>
            <person name="Nishizawa T."/>
        </authorList>
    </citation>
    <scope>NUCLEOTIDE SEQUENCE</scope>
    <source>
        <strain evidence="1">CMC78</strain>
    </source>
</reference>
<gene>
    <name evidence="1" type="ORF">SCMC78_47560</name>
</gene>
<name>A0AB33KHE2_9ACTN</name>
<evidence type="ECO:0008006" key="2">
    <source>
        <dbReference type="Google" id="ProtNLM"/>
    </source>
</evidence>
<evidence type="ECO:0000313" key="1">
    <source>
        <dbReference type="EMBL" id="BFP54949.1"/>
    </source>
</evidence>
<dbReference type="EMBL" id="AP035884">
    <property type="protein sequence ID" value="BFP54949.1"/>
    <property type="molecule type" value="Genomic_DNA"/>
</dbReference>
<proteinExistence type="predicted"/>
<dbReference type="AlphaFoldDB" id="A0AB33KHE2"/>